<dbReference type="EMBL" id="LPXN01000102">
    <property type="protein sequence ID" value="KZD08968.1"/>
    <property type="molecule type" value="Genomic_DNA"/>
</dbReference>
<keyword evidence="3" id="KW-1185">Reference proteome</keyword>
<dbReference type="GO" id="GO:0003824">
    <property type="term" value="F:catalytic activity"/>
    <property type="evidence" value="ECO:0007669"/>
    <property type="project" value="UniProtKB-ARBA"/>
</dbReference>
<accession>A0A154W5Z7</accession>
<protein>
    <submittedName>
        <fullName evidence="2">Enoyl-CoA hydratase</fullName>
    </submittedName>
</protein>
<organism evidence="2 3">
    <name type="scientific">Oceanibaculum pacificum</name>
    <dbReference type="NCBI Taxonomy" id="580166"/>
    <lineage>
        <taxon>Bacteria</taxon>
        <taxon>Pseudomonadati</taxon>
        <taxon>Pseudomonadota</taxon>
        <taxon>Alphaproteobacteria</taxon>
        <taxon>Rhodospirillales</taxon>
        <taxon>Oceanibaculaceae</taxon>
        <taxon>Oceanibaculum</taxon>
    </lineage>
</organism>
<evidence type="ECO:0000256" key="1">
    <source>
        <dbReference type="ARBA" id="ARBA00005254"/>
    </source>
</evidence>
<name>A0A154W5Z7_9PROT</name>
<evidence type="ECO:0000313" key="2">
    <source>
        <dbReference type="EMBL" id="KZD08968.1"/>
    </source>
</evidence>
<dbReference type="PANTHER" id="PTHR43459:SF1">
    <property type="entry name" value="EG:BACN32G11.4 PROTEIN"/>
    <property type="match status" value="1"/>
</dbReference>
<dbReference type="InterPro" id="IPR014748">
    <property type="entry name" value="Enoyl-CoA_hydra_C"/>
</dbReference>
<reference evidence="2 3" key="1">
    <citation type="submission" date="2015-12" db="EMBL/GenBank/DDBJ databases">
        <title>Genome sequence of Oceanibaculum pacificum MCCC 1A02656.</title>
        <authorList>
            <person name="Lu L."/>
            <person name="Lai Q."/>
            <person name="Shao Z."/>
            <person name="Qian P."/>
        </authorList>
    </citation>
    <scope>NUCLEOTIDE SEQUENCE [LARGE SCALE GENOMIC DNA]</scope>
    <source>
        <strain evidence="2 3">MCCC 1A02656</strain>
    </source>
</reference>
<dbReference type="RefSeq" id="WP_067555327.1">
    <property type="nucleotide sequence ID" value="NZ_LPXN01000102.1"/>
</dbReference>
<dbReference type="Proteomes" id="UP000076400">
    <property type="component" value="Unassembled WGS sequence"/>
</dbReference>
<dbReference type="AlphaFoldDB" id="A0A154W5Z7"/>
<proteinExistence type="inferred from homology"/>
<comment type="similarity">
    <text evidence="1">Belongs to the enoyl-CoA hydratase/isomerase family.</text>
</comment>
<dbReference type="Pfam" id="PF00378">
    <property type="entry name" value="ECH_1"/>
    <property type="match status" value="1"/>
</dbReference>
<dbReference type="Gene3D" id="3.90.226.10">
    <property type="entry name" value="2-enoyl-CoA Hydratase, Chain A, domain 1"/>
    <property type="match status" value="1"/>
</dbReference>
<dbReference type="PANTHER" id="PTHR43459">
    <property type="entry name" value="ENOYL-COA HYDRATASE"/>
    <property type="match status" value="1"/>
</dbReference>
<dbReference type="Gene3D" id="1.10.12.10">
    <property type="entry name" value="Lyase 2-enoyl-coa Hydratase, Chain A, domain 2"/>
    <property type="match status" value="1"/>
</dbReference>
<sequence>MLEASPLHERREGEIAILTLDNPARRNALSMAMRERMIEALRRLETDADIRALVLTGAGGHFCAGGDITGQGNASLAAGRERFRVTHEMARLMAGGSKPIVAAVEGWAAGAGLSLALLCDTVVAADSAKFSAPFGKLGLVGDLGLMHTLPQRVGEGRARQILLYGEPVEAAQALAIGLIDRIAPTGGALDAALARARTLAASAPLPLAVTRRYLSRGLDAVLEWERDMQAALMTTEDHGEGRAAFLEKRAPRFVGR</sequence>
<comment type="caution">
    <text evidence="2">The sequence shown here is derived from an EMBL/GenBank/DDBJ whole genome shotgun (WGS) entry which is preliminary data.</text>
</comment>
<dbReference type="InterPro" id="IPR001753">
    <property type="entry name" value="Enoyl-CoA_hydra/iso"/>
</dbReference>
<dbReference type="OrthoDB" id="9781757at2"/>
<dbReference type="STRING" id="580166.AUP43_08115"/>
<evidence type="ECO:0000313" key="3">
    <source>
        <dbReference type="Proteomes" id="UP000076400"/>
    </source>
</evidence>
<gene>
    <name evidence="2" type="ORF">AUP43_08115</name>
</gene>
<dbReference type="SUPFAM" id="SSF52096">
    <property type="entry name" value="ClpP/crotonase"/>
    <property type="match status" value="1"/>
</dbReference>
<dbReference type="InterPro" id="IPR029045">
    <property type="entry name" value="ClpP/crotonase-like_dom_sf"/>
</dbReference>
<dbReference type="CDD" id="cd06558">
    <property type="entry name" value="crotonase-like"/>
    <property type="match status" value="1"/>
</dbReference>